<dbReference type="OrthoDB" id="27237at2759"/>
<keyword evidence="3" id="KW-1185">Reference proteome</keyword>
<dbReference type="AlphaFoldDB" id="A0A0J9XG83"/>
<dbReference type="Pfam" id="PF07093">
    <property type="entry name" value="SGT1"/>
    <property type="match status" value="1"/>
</dbReference>
<feature type="region of interest" description="Disordered" evidence="1">
    <location>
        <begin position="441"/>
        <end position="478"/>
    </location>
</feature>
<feature type="region of interest" description="Disordered" evidence="1">
    <location>
        <begin position="503"/>
        <end position="535"/>
    </location>
</feature>
<evidence type="ECO:0000313" key="3">
    <source>
        <dbReference type="Proteomes" id="UP000242525"/>
    </source>
</evidence>
<evidence type="ECO:0008006" key="4">
    <source>
        <dbReference type="Google" id="ProtNLM"/>
    </source>
</evidence>
<comment type="caution">
    <text evidence="2">The sequence shown here is derived from an EMBL/GenBank/DDBJ whole genome shotgun (WGS) entry which is preliminary data.</text>
</comment>
<protein>
    <recommendedName>
        <fullName evidence="4">Regulatory factor Sgt1</fullName>
    </recommendedName>
</protein>
<dbReference type="PANTHER" id="PTHR13060">
    <property type="entry name" value="SGT1 PROTEIN HSGT1 SUPPRESSOR OF GCR2"/>
    <property type="match status" value="1"/>
</dbReference>
<organism evidence="2 3">
    <name type="scientific">Geotrichum candidum</name>
    <name type="common">Oospora lactis</name>
    <name type="synonym">Dipodascus geotrichum</name>
    <dbReference type="NCBI Taxonomy" id="1173061"/>
    <lineage>
        <taxon>Eukaryota</taxon>
        <taxon>Fungi</taxon>
        <taxon>Dikarya</taxon>
        <taxon>Ascomycota</taxon>
        <taxon>Saccharomycotina</taxon>
        <taxon>Dipodascomycetes</taxon>
        <taxon>Dipodascales</taxon>
        <taxon>Dipodascaceae</taxon>
        <taxon>Geotrichum</taxon>
    </lineage>
</organism>
<feature type="compositionally biased region" description="Acidic residues" evidence="1">
    <location>
        <begin position="468"/>
        <end position="478"/>
    </location>
</feature>
<evidence type="ECO:0000256" key="1">
    <source>
        <dbReference type="SAM" id="MobiDB-lite"/>
    </source>
</evidence>
<proteinExistence type="predicted"/>
<feature type="compositionally biased region" description="Polar residues" evidence="1">
    <location>
        <begin position="505"/>
        <end position="517"/>
    </location>
</feature>
<dbReference type="STRING" id="1173061.A0A0J9XG83"/>
<reference evidence="2" key="1">
    <citation type="submission" date="2014-03" db="EMBL/GenBank/DDBJ databases">
        <authorList>
            <person name="Casaregola S."/>
        </authorList>
    </citation>
    <scope>NUCLEOTIDE SEQUENCE [LARGE SCALE GENOMIC DNA]</scope>
    <source>
        <strain evidence="2">CLIB 918</strain>
    </source>
</reference>
<dbReference type="PANTHER" id="PTHR13060:SF0">
    <property type="entry name" value="PROTEIN ECDYSONELESS HOMOLOG"/>
    <property type="match status" value="1"/>
</dbReference>
<evidence type="ECO:0000313" key="2">
    <source>
        <dbReference type="EMBL" id="CDO56566.1"/>
    </source>
</evidence>
<dbReference type="GO" id="GO:0005634">
    <property type="term" value="C:nucleus"/>
    <property type="evidence" value="ECO:0007669"/>
    <property type="project" value="TreeGrafter"/>
</dbReference>
<dbReference type="InterPro" id="IPR010770">
    <property type="entry name" value="Ecd"/>
</dbReference>
<accession>A0A0J9XG83</accession>
<dbReference type="Proteomes" id="UP000242525">
    <property type="component" value="Unassembled WGS sequence"/>
</dbReference>
<dbReference type="EMBL" id="CCBN010000015">
    <property type="protein sequence ID" value="CDO56566.1"/>
    <property type="molecule type" value="Genomic_DNA"/>
</dbReference>
<gene>
    <name evidence="2" type="ORF">BN980_GECA15s03112g</name>
</gene>
<name>A0A0J9XG83_GEOCN</name>
<sequence>MATKNLLDITIAEENGIEVVVIFPRVSDETQKINKAQEVLAFVDDYLNVQRKEYIWHADRFKLRLAYNKAAGGYYLHGITFCKESSDDCSFVLWIVYEISLRFFDAFVRVTDSMGELLFINASESMDEHVNDDDLAPNHGWVHEGQLKRIPGSATSSVDRSFTIQDAYEYIKSGKRLIEDDKFTRAAFKESYILFSNQRWRNACFQNAKVLVPKRVAAALHTRPDLLTKALAKVHADDELDPDYFLEKVPQLKYIDTNEMVEVSVKFPKATFALTLSQKPSLYRWYMENIKEGPKSTVSNYSKVLGTGITLGFELSIEEDKQIFHSTFTSIPNNRYIKTNLDEQRLFEQRLAKESNLDNFKEAKIKEELERYLEDRAYTDTFNWKAFVESVPIPSDKEISEWSQREDSTEWFEKFMNDKPEDLDQDIESQVPGLIEKMSAQMESSNWDDPPTDDDSDDTNGGGSTNDDGIDLPDGMDEDDFFEFVLNEGLKLSAEEIEQYRAGNFTESSTDQGTQGKETFKPDFKGKGFKNQAEPKEDEFIDDFDSDDCDFDHYGLNEDEAKFPTLDELREFREDLAGLKSAREILDGLISETPGPSTSKR</sequence>